<accession>K9YL80</accession>
<name>K9YL80_CYASC</name>
<keyword evidence="2" id="KW-1133">Transmembrane helix</keyword>
<dbReference type="eggNOG" id="COG0457">
    <property type="taxonomic scope" value="Bacteria"/>
</dbReference>
<dbReference type="STRING" id="292563.Cyast_0891"/>
<feature type="transmembrane region" description="Helical" evidence="2">
    <location>
        <begin position="56"/>
        <end position="76"/>
    </location>
</feature>
<keyword evidence="2" id="KW-0812">Transmembrane</keyword>
<evidence type="ECO:0000256" key="2">
    <source>
        <dbReference type="SAM" id="Phobius"/>
    </source>
</evidence>
<evidence type="ECO:0000256" key="1">
    <source>
        <dbReference type="SAM" id="Coils"/>
    </source>
</evidence>
<dbReference type="PATRIC" id="fig|292563.3.peg.936"/>
<dbReference type="EMBL" id="CP003940">
    <property type="protein sequence ID" value="AFZ46863.1"/>
    <property type="molecule type" value="Genomic_DNA"/>
</dbReference>
<reference evidence="4" key="1">
    <citation type="journal article" date="2013" name="Proc. Natl. Acad. Sci. U.S.A.">
        <title>Improving the coverage of the cyanobacterial phylum using diversity-driven genome sequencing.</title>
        <authorList>
            <person name="Shih P.M."/>
            <person name="Wu D."/>
            <person name="Latifi A."/>
            <person name="Axen S.D."/>
            <person name="Fewer D.P."/>
            <person name="Talla E."/>
            <person name="Calteau A."/>
            <person name="Cai F."/>
            <person name="Tandeau de Marsac N."/>
            <person name="Rippka R."/>
            <person name="Herdman M."/>
            <person name="Sivonen K."/>
            <person name="Coursin T."/>
            <person name="Laurent T."/>
            <person name="Goodwin L."/>
            <person name="Nolan M."/>
            <person name="Davenport K.W."/>
            <person name="Han C.S."/>
            <person name="Rubin E.M."/>
            <person name="Eisen J.A."/>
            <person name="Woyke T."/>
            <person name="Gugger M."/>
            <person name="Kerfeld C.A."/>
        </authorList>
    </citation>
    <scope>NUCLEOTIDE SEQUENCE [LARGE SCALE GENOMIC DNA]</scope>
    <source>
        <strain evidence="4">ATCC 29140 / PCC 7202</strain>
    </source>
</reference>
<organism evidence="3 4">
    <name type="scientific">Cyanobacterium stanieri (strain ATCC 29140 / PCC 7202)</name>
    <dbReference type="NCBI Taxonomy" id="292563"/>
    <lineage>
        <taxon>Bacteria</taxon>
        <taxon>Bacillati</taxon>
        <taxon>Cyanobacteriota</taxon>
        <taxon>Cyanophyceae</taxon>
        <taxon>Oscillatoriophycideae</taxon>
        <taxon>Chroococcales</taxon>
        <taxon>Geminocystaceae</taxon>
        <taxon>Cyanobacterium</taxon>
    </lineage>
</organism>
<dbReference type="KEGG" id="csn:Cyast_0891"/>
<feature type="coiled-coil region" evidence="1">
    <location>
        <begin position="332"/>
        <end position="376"/>
    </location>
</feature>
<dbReference type="BioCyc" id="CSTA292563:G1353-898-MONOMER"/>
<dbReference type="Proteomes" id="UP000010483">
    <property type="component" value="Chromosome"/>
</dbReference>
<keyword evidence="4" id="KW-1185">Reference proteome</keyword>
<gene>
    <name evidence="3" type="ordered locus">Cyast_0891</name>
</gene>
<keyword evidence="2" id="KW-0472">Membrane</keyword>
<keyword evidence="1" id="KW-0175">Coiled coil</keyword>
<proteinExistence type="predicted"/>
<dbReference type="HOGENOM" id="CLU_050199_0_0_3"/>
<sequence length="424" mass="48410">MVFKNFFNNKKEKNNIVLAPQKSEPKTRLEELEAEIIEPKIKETPRQKTNKIKSSLRQFLITCIGVGIPIGFLYIANLPYTAIRRPVNNHAPILLLPSQIVVENNFKKALNLTEQAEQLIDNATDFPDLELGAQRLAEGKIYLDRIPIIAQNELMGYGGGSRGFFRSSFSGSRFMNMRRKVGELEAKVFQGNNARVTLDRLETELTAIKTQYQNSNSDTEKRQIIQQWRTMLNEFNLISNATFAGTIAQQKLVAHQADFEDVVGFSANNERALTFMATAQDFANLAQGRSQSPPYTVREWSEIESLWQNAINELGNIPSTDLEGYRQANRFIVQYEDNLRQVRLNKERENEALSYLQNAENMINNYRRNSINLDDSPNNVNRRIVQIQEIIDTLKKVEQNTTSYSSAQDLIGYAENQISSLTSQ</sequence>
<dbReference type="AlphaFoldDB" id="K9YL80"/>
<evidence type="ECO:0000313" key="4">
    <source>
        <dbReference type="Proteomes" id="UP000010483"/>
    </source>
</evidence>
<evidence type="ECO:0000313" key="3">
    <source>
        <dbReference type="EMBL" id="AFZ46863.1"/>
    </source>
</evidence>
<protein>
    <submittedName>
        <fullName evidence="3">Uncharacterized protein</fullName>
    </submittedName>
</protein>